<dbReference type="EMBL" id="ML769418">
    <property type="protein sequence ID" value="KAE9404221.1"/>
    <property type="molecule type" value="Genomic_DNA"/>
</dbReference>
<dbReference type="OrthoDB" id="3107317at2759"/>
<evidence type="ECO:0000313" key="3">
    <source>
        <dbReference type="Proteomes" id="UP000799118"/>
    </source>
</evidence>
<proteinExistence type="predicted"/>
<gene>
    <name evidence="2" type="ORF">BT96DRAFT_935789</name>
</gene>
<keyword evidence="3" id="KW-1185">Reference proteome</keyword>
<evidence type="ECO:0000313" key="2">
    <source>
        <dbReference type="EMBL" id="KAE9404221.1"/>
    </source>
</evidence>
<sequence length="226" mass="25684">MTDGTRQEQQISPEEIQSLQQIVQLVNEGTITKSEALSRLTIKISSVCSECSIKFTPNLICPYMEQLDSAEREKNAAAARGQRNQEDEDDEEDRVRMVKRRKEFAWNTTDIIHAAILSPAHENVREQVRFYNESIKETLKDLNCALGKPALPDSLWKHVCLDRYVDLDEIASNSFAIEADGMTTIHFGDHSLELPRSKPTTKISNHGQWINAFMVYQDAALFTIKA</sequence>
<protein>
    <submittedName>
        <fullName evidence="2">Uncharacterized protein</fullName>
    </submittedName>
</protein>
<reference evidence="2" key="1">
    <citation type="journal article" date="2019" name="Environ. Microbiol.">
        <title>Fungal ecological strategies reflected in gene transcription - a case study of two litter decomposers.</title>
        <authorList>
            <person name="Barbi F."/>
            <person name="Kohler A."/>
            <person name="Barry K."/>
            <person name="Baskaran P."/>
            <person name="Daum C."/>
            <person name="Fauchery L."/>
            <person name="Ihrmark K."/>
            <person name="Kuo A."/>
            <person name="LaButti K."/>
            <person name="Lipzen A."/>
            <person name="Morin E."/>
            <person name="Grigoriev I.V."/>
            <person name="Henrissat B."/>
            <person name="Lindahl B."/>
            <person name="Martin F."/>
        </authorList>
    </citation>
    <scope>NUCLEOTIDE SEQUENCE</scope>
    <source>
        <strain evidence="2">JB14</strain>
    </source>
</reference>
<organism evidence="2 3">
    <name type="scientific">Gymnopus androsaceus JB14</name>
    <dbReference type="NCBI Taxonomy" id="1447944"/>
    <lineage>
        <taxon>Eukaryota</taxon>
        <taxon>Fungi</taxon>
        <taxon>Dikarya</taxon>
        <taxon>Basidiomycota</taxon>
        <taxon>Agaricomycotina</taxon>
        <taxon>Agaricomycetes</taxon>
        <taxon>Agaricomycetidae</taxon>
        <taxon>Agaricales</taxon>
        <taxon>Marasmiineae</taxon>
        <taxon>Omphalotaceae</taxon>
        <taxon>Gymnopus</taxon>
    </lineage>
</organism>
<name>A0A6A4I1H8_9AGAR</name>
<dbReference type="AlphaFoldDB" id="A0A6A4I1H8"/>
<evidence type="ECO:0000256" key="1">
    <source>
        <dbReference type="SAM" id="MobiDB-lite"/>
    </source>
</evidence>
<feature type="region of interest" description="Disordered" evidence="1">
    <location>
        <begin position="72"/>
        <end position="93"/>
    </location>
</feature>
<dbReference type="Proteomes" id="UP000799118">
    <property type="component" value="Unassembled WGS sequence"/>
</dbReference>
<accession>A0A6A4I1H8</accession>